<dbReference type="Pfam" id="PF01725">
    <property type="entry name" value="Ham1p_like"/>
    <property type="match status" value="1"/>
</dbReference>
<sequence>MKGGPGINSNDFLQQKNNPNDALKLILSIVKDTNNFNAFFQTSICLSLNTKQHIFFNGIVKGKISHEIKGLNGFGYDPIFIPDCDKRTLAEMSLEEKNAISHRSIALKKLKAHLGKLV</sequence>
<dbReference type="PANTHER" id="PTHR11067:SF9">
    <property type="entry name" value="INOSINE TRIPHOSPHATE PYROPHOSPHATASE"/>
    <property type="match status" value="1"/>
</dbReference>
<evidence type="ECO:0000256" key="2">
    <source>
        <dbReference type="ARBA" id="ARBA00022801"/>
    </source>
</evidence>
<accession>A0A382DL97</accession>
<dbReference type="InterPro" id="IPR029001">
    <property type="entry name" value="ITPase-like_fam"/>
</dbReference>
<dbReference type="AlphaFoldDB" id="A0A382DL97"/>
<dbReference type="PANTHER" id="PTHR11067">
    <property type="entry name" value="INOSINE TRIPHOSPHATE PYROPHOSPHATASE/HAM1 PROTEIN"/>
    <property type="match status" value="1"/>
</dbReference>
<evidence type="ECO:0000313" key="3">
    <source>
        <dbReference type="EMBL" id="SVB38387.1"/>
    </source>
</evidence>
<dbReference type="CDD" id="cd00515">
    <property type="entry name" value="HAM1"/>
    <property type="match status" value="1"/>
</dbReference>
<dbReference type="EMBL" id="UINC01039626">
    <property type="protein sequence ID" value="SVB38387.1"/>
    <property type="molecule type" value="Genomic_DNA"/>
</dbReference>
<comment type="similarity">
    <text evidence="1">Belongs to the HAM1 NTPase family.</text>
</comment>
<name>A0A382DL97_9ZZZZ</name>
<dbReference type="SUPFAM" id="SSF52972">
    <property type="entry name" value="ITPase-like"/>
    <property type="match status" value="1"/>
</dbReference>
<organism evidence="3">
    <name type="scientific">marine metagenome</name>
    <dbReference type="NCBI Taxonomy" id="408172"/>
    <lineage>
        <taxon>unclassified sequences</taxon>
        <taxon>metagenomes</taxon>
        <taxon>ecological metagenomes</taxon>
    </lineage>
</organism>
<evidence type="ECO:0000256" key="1">
    <source>
        <dbReference type="ARBA" id="ARBA00008023"/>
    </source>
</evidence>
<dbReference type="GO" id="GO:0005737">
    <property type="term" value="C:cytoplasm"/>
    <property type="evidence" value="ECO:0007669"/>
    <property type="project" value="TreeGrafter"/>
</dbReference>
<gene>
    <name evidence="3" type="ORF">METZ01_LOCUS191241</name>
</gene>
<dbReference type="InterPro" id="IPR002637">
    <property type="entry name" value="RdgB/HAM1"/>
</dbReference>
<reference evidence="3" key="1">
    <citation type="submission" date="2018-05" db="EMBL/GenBank/DDBJ databases">
        <authorList>
            <person name="Lanie J.A."/>
            <person name="Ng W.-L."/>
            <person name="Kazmierczak K.M."/>
            <person name="Andrzejewski T.M."/>
            <person name="Davidsen T.M."/>
            <person name="Wayne K.J."/>
            <person name="Tettelin H."/>
            <person name="Glass J.I."/>
            <person name="Rusch D."/>
            <person name="Podicherti R."/>
            <person name="Tsui H.-C.T."/>
            <person name="Winkler M.E."/>
        </authorList>
    </citation>
    <scope>NUCLEOTIDE SEQUENCE</scope>
</reference>
<dbReference type="GO" id="GO:0047429">
    <property type="term" value="F:nucleoside triphosphate diphosphatase activity"/>
    <property type="evidence" value="ECO:0007669"/>
    <property type="project" value="InterPro"/>
</dbReference>
<proteinExistence type="inferred from homology"/>
<dbReference type="Gene3D" id="3.90.950.10">
    <property type="match status" value="1"/>
</dbReference>
<keyword evidence="2" id="KW-0378">Hydrolase</keyword>
<protein>
    <submittedName>
        <fullName evidence="3">Uncharacterized protein</fullName>
    </submittedName>
</protein>
<dbReference type="GO" id="GO:0009143">
    <property type="term" value="P:nucleoside triphosphate catabolic process"/>
    <property type="evidence" value="ECO:0007669"/>
    <property type="project" value="InterPro"/>
</dbReference>